<feature type="transmembrane region" description="Helical" evidence="8">
    <location>
        <begin position="243"/>
        <end position="265"/>
    </location>
</feature>
<comment type="subcellular location">
    <subcellularLocation>
        <location evidence="1">Cell membrane</location>
        <topology evidence="1">Multi-pass membrane protein</topology>
    </subcellularLocation>
</comment>
<reference evidence="9" key="1">
    <citation type="journal article" date="2021" name="mSystems">
        <title>Bacteria and Archaea Synergistically Convert Glycine Betaine to Biogenic Methane in the Formosa Cold Seep of the South China Sea.</title>
        <authorList>
            <person name="Li L."/>
            <person name="Zhang W."/>
            <person name="Zhang S."/>
            <person name="Song L."/>
            <person name="Sun Q."/>
            <person name="Zhang H."/>
            <person name="Xiang H."/>
            <person name="Dong X."/>
        </authorList>
    </citation>
    <scope>NUCLEOTIDE SEQUENCE</scope>
    <source>
        <strain evidence="9">ZWT</strain>
    </source>
</reference>
<organism evidence="9 10">
    <name type="scientific">Oceanirhabdus seepicola</name>
    <dbReference type="NCBI Taxonomy" id="2828781"/>
    <lineage>
        <taxon>Bacteria</taxon>
        <taxon>Bacillati</taxon>
        <taxon>Bacillota</taxon>
        <taxon>Clostridia</taxon>
        <taxon>Eubacteriales</taxon>
        <taxon>Clostridiaceae</taxon>
        <taxon>Oceanirhabdus</taxon>
    </lineage>
</organism>
<feature type="transmembrane region" description="Helical" evidence="8">
    <location>
        <begin position="312"/>
        <end position="343"/>
    </location>
</feature>
<dbReference type="Pfam" id="PF01594">
    <property type="entry name" value="AI-2E_transport"/>
    <property type="match status" value="1"/>
</dbReference>
<comment type="caution">
    <text evidence="9">The sequence shown here is derived from an EMBL/GenBank/DDBJ whole genome shotgun (WGS) entry which is preliminary data.</text>
</comment>
<protein>
    <submittedName>
        <fullName evidence="9">AI-2E family transporter</fullName>
    </submittedName>
</protein>
<feature type="transmembrane region" description="Helical" evidence="8">
    <location>
        <begin position="272"/>
        <end position="292"/>
    </location>
</feature>
<evidence type="ECO:0000313" key="9">
    <source>
        <dbReference type="EMBL" id="MCM1992608.1"/>
    </source>
</evidence>
<feature type="transmembrane region" description="Helical" evidence="8">
    <location>
        <begin position="157"/>
        <end position="179"/>
    </location>
</feature>
<keyword evidence="5 8" id="KW-0812">Transmembrane</keyword>
<feature type="transmembrane region" description="Helical" evidence="8">
    <location>
        <begin position="36"/>
        <end position="58"/>
    </location>
</feature>
<dbReference type="EMBL" id="JAGSOJ010000006">
    <property type="protein sequence ID" value="MCM1992608.1"/>
    <property type="molecule type" value="Genomic_DNA"/>
</dbReference>
<evidence type="ECO:0000256" key="1">
    <source>
        <dbReference type="ARBA" id="ARBA00004651"/>
    </source>
</evidence>
<dbReference type="AlphaFoldDB" id="A0A9J6PDQ0"/>
<evidence type="ECO:0000256" key="7">
    <source>
        <dbReference type="ARBA" id="ARBA00023136"/>
    </source>
</evidence>
<keyword evidence="3" id="KW-0813">Transport</keyword>
<dbReference type="PANTHER" id="PTHR21716:SF53">
    <property type="entry name" value="PERMEASE PERM-RELATED"/>
    <property type="match status" value="1"/>
</dbReference>
<sequence>MLENKFFRISLKIIAVLVIILLVIRVSPILKPLYNVIKLFLIPLIFAVFLYYVLRPVVNFVEKWTKKRGLSVGITFVGVIILFGIMFGYGGTQIGKELVNLFNELRKIVENIAFNKIDVWPFEDFIPLEDLIEKISEYFQGILGTLASEVASSATGVVSAIGNIGTKIFLTLFMLVFFLKDGSLIMDKIVGLIPVKHRETAGRIRHKVDETLAVYISGQITVSLILGLLTLIGYSIIKLPNAFALSIINLVFNLIPYVGPIIGFIPALIMAVSGGFTSILLVIIVAIVVQQLEGNFISPWIIGDKLKIHPLTVVIVITAAISQLGIIGAFAAIPVYAIIRVIVKEIKVKRNDRIIDIEQS</sequence>
<feature type="transmembrane region" description="Helical" evidence="8">
    <location>
        <begin position="70"/>
        <end position="89"/>
    </location>
</feature>
<evidence type="ECO:0000313" key="10">
    <source>
        <dbReference type="Proteomes" id="UP001056429"/>
    </source>
</evidence>
<feature type="transmembrane region" description="Helical" evidence="8">
    <location>
        <begin position="9"/>
        <end position="30"/>
    </location>
</feature>
<evidence type="ECO:0000256" key="6">
    <source>
        <dbReference type="ARBA" id="ARBA00022989"/>
    </source>
</evidence>
<dbReference type="GO" id="GO:0016020">
    <property type="term" value="C:membrane"/>
    <property type="evidence" value="ECO:0007669"/>
    <property type="project" value="UniProtKB-SubCell"/>
</dbReference>
<keyword evidence="4" id="KW-1003">Cell membrane</keyword>
<evidence type="ECO:0000256" key="2">
    <source>
        <dbReference type="ARBA" id="ARBA00009773"/>
    </source>
</evidence>
<name>A0A9J6PDQ0_9CLOT</name>
<dbReference type="PANTHER" id="PTHR21716">
    <property type="entry name" value="TRANSMEMBRANE PROTEIN"/>
    <property type="match status" value="1"/>
</dbReference>
<dbReference type="Proteomes" id="UP001056429">
    <property type="component" value="Unassembled WGS sequence"/>
</dbReference>
<reference evidence="9" key="2">
    <citation type="submission" date="2021-04" db="EMBL/GenBank/DDBJ databases">
        <authorList>
            <person name="Dong X."/>
        </authorList>
    </citation>
    <scope>NUCLEOTIDE SEQUENCE</scope>
    <source>
        <strain evidence="9">ZWT</strain>
    </source>
</reference>
<dbReference type="RefSeq" id="WP_250861775.1">
    <property type="nucleotide sequence ID" value="NZ_JAGSOJ010000006.1"/>
</dbReference>
<feature type="transmembrane region" description="Helical" evidence="8">
    <location>
        <begin position="212"/>
        <end position="237"/>
    </location>
</feature>
<accession>A0A9J6PDQ0</accession>
<keyword evidence="10" id="KW-1185">Reference proteome</keyword>
<evidence type="ECO:0000256" key="3">
    <source>
        <dbReference type="ARBA" id="ARBA00022448"/>
    </source>
</evidence>
<evidence type="ECO:0000256" key="5">
    <source>
        <dbReference type="ARBA" id="ARBA00022692"/>
    </source>
</evidence>
<comment type="similarity">
    <text evidence="2">Belongs to the autoinducer-2 exporter (AI-2E) (TC 2.A.86) family.</text>
</comment>
<keyword evidence="6 8" id="KW-1133">Transmembrane helix</keyword>
<keyword evidence="7 8" id="KW-0472">Membrane</keyword>
<gene>
    <name evidence="9" type="ORF">KDK92_23075</name>
</gene>
<dbReference type="GO" id="GO:0055085">
    <property type="term" value="P:transmembrane transport"/>
    <property type="evidence" value="ECO:0007669"/>
    <property type="project" value="TreeGrafter"/>
</dbReference>
<proteinExistence type="inferred from homology"/>
<evidence type="ECO:0000256" key="4">
    <source>
        <dbReference type="ARBA" id="ARBA00022475"/>
    </source>
</evidence>
<dbReference type="InterPro" id="IPR002549">
    <property type="entry name" value="AI-2E-like"/>
</dbReference>
<evidence type="ECO:0000256" key="8">
    <source>
        <dbReference type="SAM" id="Phobius"/>
    </source>
</evidence>